<feature type="transmembrane region" description="Helical" evidence="2">
    <location>
        <begin position="392"/>
        <end position="413"/>
    </location>
</feature>
<evidence type="ECO:0000313" key="4">
    <source>
        <dbReference type="EMBL" id="WVZ24962.1"/>
    </source>
</evidence>
<keyword evidence="5" id="KW-1185">Reference proteome</keyword>
<reference evidence="4 5" key="1">
    <citation type="journal article" date="2023" name="Life. Sci Alliance">
        <title>Evolutionary insights into 3D genome organization and epigenetic landscape of Vigna mungo.</title>
        <authorList>
            <person name="Junaid A."/>
            <person name="Singh B."/>
            <person name="Bhatia S."/>
        </authorList>
    </citation>
    <scope>NUCLEOTIDE SEQUENCE [LARGE SCALE GENOMIC DNA]</scope>
    <source>
        <strain evidence="4">Urdbean</strain>
    </source>
</reference>
<gene>
    <name evidence="4" type="ORF">V8G54_003506</name>
</gene>
<evidence type="ECO:0000256" key="2">
    <source>
        <dbReference type="SAM" id="Phobius"/>
    </source>
</evidence>
<feature type="compositionally biased region" description="Basic and acidic residues" evidence="1">
    <location>
        <begin position="439"/>
        <end position="457"/>
    </location>
</feature>
<keyword evidence="2" id="KW-0472">Membrane</keyword>
<feature type="signal peptide" evidence="3">
    <location>
        <begin position="1"/>
        <end position="20"/>
    </location>
</feature>
<keyword evidence="2" id="KW-0812">Transmembrane</keyword>
<evidence type="ECO:0000256" key="1">
    <source>
        <dbReference type="SAM" id="MobiDB-lite"/>
    </source>
</evidence>
<dbReference type="EMBL" id="CP144700">
    <property type="protein sequence ID" value="WVZ24962.1"/>
    <property type="molecule type" value="Genomic_DNA"/>
</dbReference>
<keyword evidence="3" id="KW-0732">Signal</keyword>
<feature type="chain" id="PRO_5042895344" evidence="3">
    <location>
        <begin position="21"/>
        <end position="457"/>
    </location>
</feature>
<dbReference type="InterPro" id="IPR040283">
    <property type="entry name" value="DDB_G0292058-like"/>
</dbReference>
<organism evidence="4 5">
    <name type="scientific">Vigna mungo</name>
    <name type="common">Black gram</name>
    <name type="synonym">Phaseolus mungo</name>
    <dbReference type="NCBI Taxonomy" id="3915"/>
    <lineage>
        <taxon>Eukaryota</taxon>
        <taxon>Viridiplantae</taxon>
        <taxon>Streptophyta</taxon>
        <taxon>Embryophyta</taxon>
        <taxon>Tracheophyta</taxon>
        <taxon>Spermatophyta</taxon>
        <taxon>Magnoliopsida</taxon>
        <taxon>eudicotyledons</taxon>
        <taxon>Gunneridae</taxon>
        <taxon>Pentapetalae</taxon>
        <taxon>rosids</taxon>
        <taxon>fabids</taxon>
        <taxon>Fabales</taxon>
        <taxon>Fabaceae</taxon>
        <taxon>Papilionoideae</taxon>
        <taxon>50 kb inversion clade</taxon>
        <taxon>NPAAA clade</taxon>
        <taxon>indigoferoid/millettioid clade</taxon>
        <taxon>Phaseoleae</taxon>
        <taxon>Vigna</taxon>
    </lineage>
</organism>
<feature type="transmembrane region" description="Helical" evidence="2">
    <location>
        <begin position="240"/>
        <end position="258"/>
    </location>
</feature>
<dbReference type="AlphaFoldDB" id="A0AAQ3SBT7"/>
<dbReference type="Proteomes" id="UP001374535">
    <property type="component" value="Chromosome 1"/>
</dbReference>
<proteinExistence type="predicted"/>
<evidence type="ECO:0000313" key="5">
    <source>
        <dbReference type="Proteomes" id="UP001374535"/>
    </source>
</evidence>
<dbReference type="GO" id="GO:0005886">
    <property type="term" value="C:plasma membrane"/>
    <property type="evidence" value="ECO:0007669"/>
    <property type="project" value="TreeGrafter"/>
</dbReference>
<dbReference type="PANTHER" id="PTHR31414">
    <property type="entry name" value="TRANSMEMBRANE PROTEIN DDB_G0292058"/>
    <property type="match status" value="1"/>
</dbReference>
<dbReference type="GO" id="GO:0009506">
    <property type="term" value="C:plasmodesma"/>
    <property type="evidence" value="ECO:0007669"/>
    <property type="project" value="TreeGrafter"/>
</dbReference>
<keyword evidence="2" id="KW-1133">Transmembrane helix</keyword>
<evidence type="ECO:0000256" key="3">
    <source>
        <dbReference type="SAM" id="SignalP"/>
    </source>
</evidence>
<sequence length="457" mass="50337">MVRLVSILVLSWILFSPCHAEDSGSPKETQNGNPAPENNSIIPLAATRTYRIDPSNDFNYYDGGWDITNTHYYMSLAFSGVPPVAVAVLWFFMVAIVFTLIALLSCFGCCKGKHSAEIGGFFLYTGLERFQITANDVSDVLVTKANSIFDIVQNVVTNLAAAKNIQVAGCTLPDDIKQGIEMAENFTNEADIIRNQAEKTARISMEFLNAISESLIIVGSMMLILAAIGFIVSFLGWKVVVYILVFFGWILVTITFLLSSLSLVVHNGVADTCVAIDEWVQHPRSESALSKLLPCMDEATTQKTLDISKNTSYLVAYQSFLCDTSPSGVCITVGRLTPSLYSKVMVATNLSDSLYRNGPVFAGLLNCSFVIGTFDQINNDDCPSFKRNSHQIFIGLVVVSTAVMFSVILWVVFVKERQVQMSAKMRTRTTTPTPFVVPQEHDHDVVPQDQENHISTP</sequence>
<feature type="region of interest" description="Disordered" evidence="1">
    <location>
        <begin position="430"/>
        <end position="457"/>
    </location>
</feature>
<feature type="transmembrane region" description="Helical" evidence="2">
    <location>
        <begin position="84"/>
        <end position="107"/>
    </location>
</feature>
<feature type="transmembrane region" description="Helical" evidence="2">
    <location>
        <begin position="215"/>
        <end position="234"/>
    </location>
</feature>
<protein>
    <submittedName>
        <fullName evidence="4">Uncharacterized protein</fullName>
    </submittedName>
</protein>
<accession>A0AAQ3SBT7</accession>
<name>A0AAQ3SBT7_VIGMU</name>
<dbReference type="PANTHER" id="PTHR31414:SF15">
    <property type="entry name" value="PLASMA MEMBRANE FUSION PROTEIN"/>
    <property type="match status" value="1"/>
</dbReference>